<dbReference type="InterPro" id="IPR006214">
    <property type="entry name" value="Bax_inhibitor_1-related"/>
</dbReference>
<sequence length="633" mass="73172">MFDYREPPVRQHLKNVYGCLSMSTLSAAAGVYVHMFTNLLRANLLTTLGTLGLLFALTVTPDNGKNQKLRLSYLLGFSFLSGLGLGPLLQLVININPSIVVSALLGMSTHILNVQDYQALMDRGWRRCGSYCYKSIMDQTCCPMYTIKCEALNFKISKSQKKMMKRMTKFLKNELRKNDTMEAYDDDYRDTEAKKSMFDMNVKFIDDEINARLHPNALDKGEKKCNLEIKQNNSENVPIVSCHDDDSHGTPQSLQSVEMDTTRTPCMKAKFLRKQRKQNKLKEQGKSQEEIEAIFKENKQENQAKGLEEIFDKACNATNRLELKLVRTSPMSSGYINTSKQSYEVYKKYQTTINGVLAEKVTEERYTRFLVKSPLQMKLVRTMSDEFIKTLKVSANLFKKYQMTIHGESEEELDDESFSNFLVKSSLQPWTPDDGPPSGYGSFHEQYWLDNELIAVGVIDILPSCISSVYFFYDPAYSHLSLGTFSSLREIYLTRQLNKVAKDLKYYYMGFYIHSCPKMRYKARMRPSKLLCPETYSWFDIEPCLLKLDKEKYSRLNDDIDAIDEDGIVDIRKVLVLHRQIAMPYEIYKRKAHQTITQEEEDEIKEYASLVGMKCAQRLLLYRSWSLSNSQKN</sequence>
<evidence type="ECO:0000256" key="3">
    <source>
        <dbReference type="ARBA" id="ARBA00022679"/>
    </source>
</evidence>
<reference evidence="13 14" key="1">
    <citation type="submission" date="2015-07" db="EMBL/GenBank/DDBJ databases">
        <title>The genome of Eufriesea mexicana.</title>
        <authorList>
            <person name="Pan H."/>
            <person name="Kapheim K."/>
        </authorList>
    </citation>
    <scope>NUCLEOTIDE SEQUENCE [LARGE SCALE GENOMIC DNA]</scope>
    <source>
        <strain evidence="13">0111107269</strain>
        <tissue evidence="13">Whole body</tissue>
    </source>
</reference>
<keyword evidence="4 10" id="KW-0812">Transmembrane</keyword>
<evidence type="ECO:0000256" key="4">
    <source>
        <dbReference type="ARBA" id="ARBA00022692"/>
    </source>
</evidence>
<keyword evidence="5 9" id="KW-0833">Ubl conjugation pathway</keyword>
<evidence type="ECO:0000256" key="6">
    <source>
        <dbReference type="ARBA" id="ARBA00022989"/>
    </source>
</evidence>
<dbReference type="Pfam" id="PF04376">
    <property type="entry name" value="ATE_N"/>
    <property type="match status" value="1"/>
</dbReference>
<comment type="catalytic activity">
    <reaction evidence="9">
        <text>an N-terminal L-alpha-aminoacyl-[protein] + L-arginyl-tRNA(Arg) = an N-terminal L-arginyl-L-aminoacyl-[protein] + tRNA(Arg) + H(+)</text>
        <dbReference type="Rhea" id="RHEA:10208"/>
        <dbReference type="Rhea" id="RHEA-COMP:9658"/>
        <dbReference type="Rhea" id="RHEA-COMP:9673"/>
        <dbReference type="Rhea" id="RHEA-COMP:10636"/>
        <dbReference type="Rhea" id="RHEA-COMP:10638"/>
        <dbReference type="ChEBI" id="CHEBI:15378"/>
        <dbReference type="ChEBI" id="CHEBI:78442"/>
        <dbReference type="ChEBI" id="CHEBI:78513"/>
        <dbReference type="ChEBI" id="CHEBI:78597"/>
        <dbReference type="ChEBI" id="CHEBI:83562"/>
        <dbReference type="EC" id="2.3.2.8"/>
    </reaction>
</comment>
<protein>
    <recommendedName>
        <fullName evidence="9">Arginyl-tRNA--protein transferase 1</fullName>
        <shortName evidence="9">Arginyltransferase 1</shortName>
        <shortName evidence="9">R-transferase 1</shortName>
        <ecNumber evidence="9">2.3.2.8</ecNumber>
    </recommendedName>
    <alternativeName>
        <fullName evidence="9">Arginine-tRNA--protein transferase 1</fullName>
    </alternativeName>
</protein>
<proteinExistence type="inferred from homology"/>
<evidence type="ECO:0000313" key="14">
    <source>
        <dbReference type="Proteomes" id="UP000250275"/>
    </source>
</evidence>
<feature type="domain" description="N-end aminoacyl transferase N-terminal" evidence="11">
    <location>
        <begin position="110"/>
        <end position="162"/>
    </location>
</feature>
<keyword evidence="14" id="KW-1185">Reference proteome</keyword>
<evidence type="ECO:0000259" key="12">
    <source>
        <dbReference type="Pfam" id="PF04377"/>
    </source>
</evidence>
<organism evidence="13 14">
    <name type="scientific">Eufriesea mexicana</name>
    <dbReference type="NCBI Taxonomy" id="516756"/>
    <lineage>
        <taxon>Eukaryota</taxon>
        <taxon>Metazoa</taxon>
        <taxon>Ecdysozoa</taxon>
        <taxon>Arthropoda</taxon>
        <taxon>Hexapoda</taxon>
        <taxon>Insecta</taxon>
        <taxon>Pterygota</taxon>
        <taxon>Neoptera</taxon>
        <taxon>Endopterygota</taxon>
        <taxon>Hymenoptera</taxon>
        <taxon>Apocrita</taxon>
        <taxon>Aculeata</taxon>
        <taxon>Apoidea</taxon>
        <taxon>Anthophila</taxon>
        <taxon>Apidae</taxon>
        <taxon>Eufriesea</taxon>
    </lineage>
</organism>
<evidence type="ECO:0000313" key="13">
    <source>
        <dbReference type="EMBL" id="OAD54357.1"/>
    </source>
</evidence>
<dbReference type="PANTHER" id="PTHR21367:SF1">
    <property type="entry name" value="ARGINYL-TRNA--PROTEIN TRANSFERASE 1"/>
    <property type="match status" value="1"/>
</dbReference>
<feature type="domain" description="N-end rule aminoacyl transferase C-terminal" evidence="12">
    <location>
        <begin position="395"/>
        <end position="532"/>
    </location>
</feature>
<dbReference type="InterPro" id="IPR007471">
    <property type="entry name" value="N-end_Aminoacyl_Trfase_N"/>
</dbReference>
<feature type="transmembrane region" description="Helical" evidence="10">
    <location>
        <begin position="71"/>
        <end position="93"/>
    </location>
</feature>
<evidence type="ECO:0000256" key="1">
    <source>
        <dbReference type="ARBA" id="ARBA00004141"/>
    </source>
</evidence>
<dbReference type="InterPro" id="IPR017137">
    <property type="entry name" value="Arg-tRNA-P_Trfase_1_euk"/>
</dbReference>
<dbReference type="SUPFAM" id="SSF55729">
    <property type="entry name" value="Acyl-CoA N-acyltransferases (Nat)"/>
    <property type="match status" value="1"/>
</dbReference>
<dbReference type="OrthoDB" id="74183at2759"/>
<dbReference type="GO" id="GO:0004057">
    <property type="term" value="F:arginyl-tRNA--protein transferase activity"/>
    <property type="evidence" value="ECO:0007669"/>
    <property type="project" value="UniProtKB-EC"/>
</dbReference>
<dbReference type="Pfam" id="PF01027">
    <property type="entry name" value="Bax1-I"/>
    <property type="match status" value="1"/>
</dbReference>
<dbReference type="EMBL" id="KQ764881">
    <property type="protein sequence ID" value="OAD54357.1"/>
    <property type="molecule type" value="Genomic_DNA"/>
</dbReference>
<dbReference type="PANTHER" id="PTHR21367">
    <property type="entry name" value="ARGININE-TRNA-PROTEIN TRANSFERASE 1"/>
    <property type="match status" value="1"/>
</dbReference>
<evidence type="ECO:0000256" key="2">
    <source>
        <dbReference type="ARBA" id="ARBA00009991"/>
    </source>
</evidence>
<dbReference type="GO" id="GO:0005737">
    <property type="term" value="C:cytoplasm"/>
    <property type="evidence" value="ECO:0007669"/>
    <property type="project" value="TreeGrafter"/>
</dbReference>
<comment type="function">
    <text evidence="9">Involved in the post-translational conjugation of arginine to the N-terminal aspartate or glutamate of a protein. This arginylation is required for degradation of the protein via the ubiquitin pathway.</text>
</comment>
<feature type="transmembrane region" description="Helical" evidence="10">
    <location>
        <begin position="12"/>
        <end position="33"/>
    </location>
</feature>
<dbReference type="InterPro" id="IPR030700">
    <property type="entry name" value="N-end_Aminoacyl_Trfase"/>
</dbReference>
<keyword evidence="3 9" id="KW-0808">Transferase</keyword>
<evidence type="ECO:0000256" key="8">
    <source>
        <dbReference type="ARBA" id="ARBA00023315"/>
    </source>
</evidence>
<accession>A0A310SKU9</accession>
<comment type="subcellular location">
    <subcellularLocation>
        <location evidence="1">Membrane</location>
        <topology evidence="1">Multi-pass membrane protein</topology>
    </subcellularLocation>
</comment>
<evidence type="ECO:0000259" key="11">
    <source>
        <dbReference type="Pfam" id="PF04376"/>
    </source>
</evidence>
<keyword evidence="8 9" id="KW-0012">Acyltransferase</keyword>
<dbReference type="Pfam" id="PF04377">
    <property type="entry name" value="ATE_C"/>
    <property type="match status" value="1"/>
</dbReference>
<dbReference type="PIRSF" id="PIRSF037207">
    <property type="entry name" value="ATE1_euk"/>
    <property type="match status" value="1"/>
</dbReference>
<gene>
    <name evidence="13" type="ORF">WN48_08071</name>
</gene>
<keyword evidence="6 10" id="KW-1133">Transmembrane helix</keyword>
<dbReference type="InterPro" id="IPR016181">
    <property type="entry name" value="Acyl_CoA_acyltransferase"/>
</dbReference>
<dbReference type="Proteomes" id="UP000250275">
    <property type="component" value="Unassembled WGS sequence"/>
</dbReference>
<evidence type="ECO:0000256" key="10">
    <source>
        <dbReference type="SAM" id="Phobius"/>
    </source>
</evidence>
<evidence type="ECO:0000256" key="7">
    <source>
        <dbReference type="ARBA" id="ARBA00023136"/>
    </source>
</evidence>
<name>A0A310SKU9_9HYME</name>
<dbReference type="InterPro" id="IPR007472">
    <property type="entry name" value="N-end_Aminoacyl_Trfase_C"/>
</dbReference>
<dbReference type="GO" id="GO:0016020">
    <property type="term" value="C:membrane"/>
    <property type="evidence" value="ECO:0007669"/>
    <property type="project" value="UniProtKB-SubCell"/>
</dbReference>
<dbReference type="AlphaFoldDB" id="A0A310SKU9"/>
<keyword evidence="7 10" id="KW-0472">Membrane</keyword>
<dbReference type="EC" id="2.3.2.8" evidence="9"/>
<evidence type="ECO:0000256" key="5">
    <source>
        <dbReference type="ARBA" id="ARBA00022786"/>
    </source>
</evidence>
<evidence type="ECO:0000256" key="9">
    <source>
        <dbReference type="PIRNR" id="PIRNR037207"/>
    </source>
</evidence>
<feature type="transmembrane region" description="Helical" evidence="10">
    <location>
        <begin position="39"/>
        <end position="59"/>
    </location>
</feature>
<comment type="similarity">
    <text evidence="2 9">Belongs to the R-transferase family.</text>
</comment>